<dbReference type="AlphaFoldDB" id="A0A140FW41"/>
<evidence type="ECO:0000313" key="1">
    <source>
        <dbReference type="EMBL" id="AMM02824.1"/>
    </source>
</evidence>
<dbReference type="RefSeq" id="WP_049586826.1">
    <property type="nucleotide sequence ID" value="NC_002947.4"/>
</dbReference>
<organism evidence="1 2">
    <name type="scientific">Pseudomonas putida (strain ATCC 47054 / DSM 6125 / CFBP 8728 / NCIMB 11950 / KT2440)</name>
    <dbReference type="NCBI Taxonomy" id="160488"/>
    <lineage>
        <taxon>Bacteria</taxon>
        <taxon>Pseudomonadati</taxon>
        <taxon>Pseudomonadota</taxon>
        <taxon>Gammaproteobacteria</taxon>
        <taxon>Pseudomonadales</taxon>
        <taxon>Pseudomonadaceae</taxon>
        <taxon>Pseudomonas</taxon>
    </lineage>
</organism>
<reference evidence="1 2" key="2">
    <citation type="journal article" date="2016" name="Environ. Microbiol.">
        <title>The revisited genome of Pseudomonas putida KT2440 enlightens its value as a robust metabolic chassis.</title>
        <authorList>
            <person name="Belda E."/>
            <person name="van Heck R.G."/>
            <person name="Lopez-Sanchez M.J."/>
            <person name="Cruveiller S."/>
            <person name="Barbe V."/>
            <person name="Fraser C."/>
            <person name="Klenk H.P."/>
            <person name="Petersen J."/>
            <person name="Morgat A."/>
            <person name="Nikel P.I."/>
            <person name="Vallenet D."/>
            <person name="Rouy Z."/>
            <person name="Sekowska A."/>
            <person name="Martins Dos Santos V.A."/>
            <person name="de Lorenzo V."/>
            <person name="Danchin A."/>
            <person name="Medigue C."/>
        </authorList>
    </citation>
    <scope>NUCLEOTIDE SEQUENCE [LARGE SCALE GENOMIC DNA]</scope>
    <source>
        <strain evidence="2">ATCC 47054 / DSM 6125 / CFBP 8728 / NCIMB 11950 / KT2440</strain>
    </source>
</reference>
<dbReference type="EMBL" id="AE015451">
    <property type="protein sequence ID" value="AMM02824.1"/>
    <property type="molecule type" value="Genomic_DNA"/>
</dbReference>
<proteinExistence type="predicted"/>
<name>A0A140FW41_PSEPK</name>
<sequence>MINASEYFIKNYPLLFAQSEENPLGIPYWGIECGKGWFKLLERLCRQVQARVDNRAIEQVVFQQIKEKYGKLRIYYSGGDDYTEGLIDMAEEVSAMICENCSSAGELITLKGGWLKSVCGKCQREFETQE</sequence>
<keyword evidence="2" id="KW-1185">Reference proteome</keyword>
<dbReference type="BioCyc" id="PPUT160488:G1G01-2052-MONOMER"/>
<dbReference type="OrthoDB" id="8909281at2"/>
<reference evidence="1 2" key="1">
    <citation type="journal article" date="2002" name="Environ. Microbiol.">
        <title>Complete genome sequence and comparative analysis of the metabolically versatile Pseudomonas putida KT2440.</title>
        <authorList>
            <person name="Nelson K.E."/>
            <person name="Weinel C."/>
            <person name="Paulsen I.T."/>
            <person name="Dodson R.J."/>
            <person name="Hilbert H."/>
            <person name="Martins dos Santos V.A."/>
            <person name="Fouts D.E."/>
            <person name="Gill S.R."/>
            <person name="Pop M."/>
            <person name="Holmes M."/>
            <person name="Brinkac L."/>
            <person name="Beanan M."/>
            <person name="DeBoy R.T."/>
            <person name="Daugherty S."/>
            <person name="Kolonay J."/>
            <person name="Madupu R."/>
            <person name="Nelson W."/>
            <person name="White O."/>
            <person name="Peterson J."/>
            <person name="Khouri H."/>
            <person name="Hance I."/>
            <person name="Chris Lee P."/>
            <person name="Holtzapple E."/>
            <person name="Scanlan D."/>
            <person name="Tran K."/>
            <person name="Moazzez A."/>
            <person name="Utterback T."/>
            <person name="Rizzo M."/>
            <person name="Lee K."/>
            <person name="Kosack D."/>
            <person name="Moestl D."/>
            <person name="Wedler H."/>
            <person name="Lauber J."/>
            <person name="Stjepandic D."/>
            <person name="Hoheisel J."/>
            <person name="Straetz M."/>
            <person name="Heim S."/>
            <person name="Kiewitz C."/>
            <person name="Eisen J.A."/>
            <person name="Timmis K.N."/>
            <person name="Dusterhoft A."/>
            <person name="Tummler B."/>
            <person name="Fraser C.M."/>
        </authorList>
    </citation>
    <scope>NUCLEOTIDE SEQUENCE [LARGE SCALE GENOMIC DNA]</scope>
    <source>
        <strain evidence="2">ATCC 47054 / DSM 6125 / CFBP 8728 / NCIMB 11950 / KT2440</strain>
    </source>
</reference>
<dbReference type="Proteomes" id="UP000000556">
    <property type="component" value="Chromosome"/>
</dbReference>
<accession>A0A140FW41</accession>
<dbReference type="KEGG" id="ppu:PP_5487"/>
<gene>
    <name evidence="1" type="ordered locus">PP_5487</name>
</gene>
<dbReference type="STRING" id="160488.PP_5487"/>
<protein>
    <submittedName>
        <fullName evidence="1">Uncharacterized protein</fullName>
    </submittedName>
</protein>
<evidence type="ECO:0000313" key="2">
    <source>
        <dbReference type="Proteomes" id="UP000000556"/>
    </source>
</evidence>